<evidence type="ECO:0000256" key="13">
    <source>
        <dbReference type="PIRSR" id="PIRSR001492-3"/>
    </source>
</evidence>
<evidence type="ECO:0000256" key="8">
    <source>
        <dbReference type="ARBA" id="ARBA00023235"/>
    </source>
</evidence>
<evidence type="ECO:0000256" key="1">
    <source>
        <dbReference type="ARBA" id="ARBA00000370"/>
    </source>
</evidence>
<dbReference type="GO" id="GO:0004619">
    <property type="term" value="F:phosphoglycerate mutase activity"/>
    <property type="evidence" value="ECO:0007669"/>
    <property type="project" value="UniProtKB-UniRule"/>
</dbReference>
<dbReference type="EC" id="5.4.2.12" evidence="9 10"/>
<dbReference type="HAMAP" id="MF_01038">
    <property type="entry name" value="GpmI"/>
    <property type="match status" value="1"/>
</dbReference>
<feature type="domain" description="BPG-independent PGAM N-terminal" evidence="15">
    <location>
        <begin position="84"/>
        <end position="302"/>
    </location>
</feature>
<feature type="binding site" evidence="9 12">
    <location>
        <begin position="261"/>
        <end position="264"/>
    </location>
    <ligand>
        <name>substrate</name>
    </ligand>
</feature>
<dbReference type="Pfam" id="PF06415">
    <property type="entry name" value="iPGM_N"/>
    <property type="match status" value="1"/>
</dbReference>
<feature type="binding site" evidence="9 12">
    <location>
        <position position="186"/>
    </location>
    <ligand>
        <name>substrate</name>
    </ligand>
</feature>
<accession>A0A1F6P833</accession>
<evidence type="ECO:0000256" key="11">
    <source>
        <dbReference type="PIRSR" id="PIRSR001492-1"/>
    </source>
</evidence>
<dbReference type="AlphaFoldDB" id="A0A1F6P833"/>
<dbReference type="EMBL" id="MFRA01000006">
    <property type="protein sequence ID" value="OGH92327.1"/>
    <property type="molecule type" value="Genomic_DNA"/>
</dbReference>
<feature type="binding site" evidence="9 13">
    <location>
        <position position="13"/>
    </location>
    <ligand>
        <name>Mn(2+)</name>
        <dbReference type="ChEBI" id="CHEBI:29035"/>
        <label>2</label>
    </ligand>
</feature>
<feature type="binding site" evidence="9 13">
    <location>
        <position position="406"/>
    </location>
    <ligand>
        <name>Mn(2+)</name>
        <dbReference type="ChEBI" id="CHEBI:29035"/>
        <label>1</label>
    </ligand>
</feature>
<evidence type="ECO:0000256" key="4">
    <source>
        <dbReference type="ARBA" id="ARBA00008819"/>
    </source>
</evidence>
<feature type="binding site" evidence="9 12">
    <location>
        <begin position="156"/>
        <end position="157"/>
    </location>
    <ligand>
        <name>substrate</name>
    </ligand>
</feature>
<dbReference type="InterPro" id="IPR036646">
    <property type="entry name" value="PGAM_B_sf"/>
</dbReference>
<dbReference type="InterPro" id="IPR006124">
    <property type="entry name" value="Metalloenzyme"/>
</dbReference>
<evidence type="ECO:0000256" key="12">
    <source>
        <dbReference type="PIRSR" id="PIRSR001492-2"/>
    </source>
</evidence>
<reference evidence="16 17" key="1">
    <citation type="journal article" date="2016" name="Nat. Commun.">
        <title>Thousands of microbial genomes shed light on interconnected biogeochemical processes in an aquifer system.</title>
        <authorList>
            <person name="Anantharaman K."/>
            <person name="Brown C.T."/>
            <person name="Hug L.A."/>
            <person name="Sharon I."/>
            <person name="Castelle C.J."/>
            <person name="Probst A.J."/>
            <person name="Thomas B.C."/>
            <person name="Singh A."/>
            <person name="Wilkins M.J."/>
            <person name="Karaoz U."/>
            <person name="Brodie E.L."/>
            <person name="Williams K.H."/>
            <person name="Hubbard S.S."/>
            <person name="Banfield J.F."/>
        </authorList>
    </citation>
    <scope>NUCLEOTIDE SEQUENCE [LARGE SCALE GENOMIC DNA]</scope>
</reference>
<name>A0A1F6P833_9BACT</name>
<dbReference type="Proteomes" id="UP000176634">
    <property type="component" value="Unassembled WGS sequence"/>
</dbReference>
<dbReference type="CDD" id="cd16010">
    <property type="entry name" value="iPGM"/>
    <property type="match status" value="1"/>
</dbReference>
<keyword evidence="8 9" id="KW-0413">Isomerase</keyword>
<evidence type="ECO:0000313" key="16">
    <source>
        <dbReference type="EMBL" id="OGH92327.1"/>
    </source>
</evidence>
<comment type="caution">
    <text evidence="16">The sequence shown here is derived from an EMBL/GenBank/DDBJ whole genome shotgun (WGS) entry which is preliminary data.</text>
</comment>
<evidence type="ECO:0000313" key="17">
    <source>
        <dbReference type="Proteomes" id="UP000176634"/>
    </source>
</evidence>
<keyword evidence="6 9" id="KW-0324">Glycolysis</keyword>
<feature type="binding site" evidence="9 13">
    <location>
        <position position="410"/>
    </location>
    <ligand>
        <name>Mn(2+)</name>
        <dbReference type="ChEBI" id="CHEBI:29035"/>
        <label>1</label>
    </ligand>
</feature>
<comment type="cofactor">
    <cofactor evidence="9">
        <name>Mn(2+)</name>
        <dbReference type="ChEBI" id="CHEBI:29035"/>
    </cofactor>
    <text evidence="9">Binds 2 manganese ions per subunit.</text>
</comment>
<gene>
    <name evidence="9" type="primary">gpmI</name>
    <name evidence="16" type="ORF">A2563_05075</name>
</gene>
<dbReference type="NCBIfam" id="TIGR01307">
    <property type="entry name" value="pgm_bpd_ind"/>
    <property type="match status" value="1"/>
</dbReference>
<dbReference type="Gene3D" id="3.40.720.10">
    <property type="entry name" value="Alkaline Phosphatase, subunit A"/>
    <property type="match status" value="1"/>
</dbReference>
<evidence type="ECO:0000256" key="2">
    <source>
        <dbReference type="ARBA" id="ARBA00002315"/>
    </source>
</evidence>
<dbReference type="InterPro" id="IPR011258">
    <property type="entry name" value="BPG-indep_PGM_N"/>
</dbReference>
<evidence type="ECO:0000259" key="14">
    <source>
        <dbReference type="Pfam" id="PF01676"/>
    </source>
</evidence>
<dbReference type="Gene3D" id="3.40.1450.10">
    <property type="entry name" value="BPG-independent phosphoglycerate mutase, domain B"/>
    <property type="match status" value="1"/>
</dbReference>
<feature type="binding site" evidence="9 12">
    <location>
        <position position="339"/>
    </location>
    <ligand>
        <name>substrate</name>
    </ligand>
</feature>
<comment type="subunit">
    <text evidence="9">Monomer.</text>
</comment>
<dbReference type="STRING" id="1798705.A2563_05075"/>
<dbReference type="SUPFAM" id="SSF64158">
    <property type="entry name" value="2,3-Bisphosphoglycerate-independent phosphoglycerate mutase, substrate-binding domain"/>
    <property type="match status" value="1"/>
</dbReference>
<keyword evidence="7 9" id="KW-0464">Manganese</keyword>
<evidence type="ECO:0000256" key="3">
    <source>
        <dbReference type="ARBA" id="ARBA00004798"/>
    </source>
</evidence>
<dbReference type="PANTHER" id="PTHR31637">
    <property type="entry name" value="2,3-BISPHOSPHOGLYCERATE-INDEPENDENT PHOSPHOGLYCERATE MUTASE"/>
    <property type="match status" value="1"/>
</dbReference>
<feature type="binding site" evidence="9 13">
    <location>
        <position position="448"/>
    </location>
    <ligand>
        <name>Mn(2+)</name>
        <dbReference type="ChEBI" id="CHEBI:29035"/>
        <label>2</label>
    </ligand>
</feature>
<comment type="pathway">
    <text evidence="3 9">Carbohydrate degradation; glycolysis; pyruvate from D-glyceraldehyde 3-phosphate: step 3/5.</text>
</comment>
<dbReference type="SUPFAM" id="SSF53649">
    <property type="entry name" value="Alkaline phosphatase-like"/>
    <property type="match status" value="1"/>
</dbReference>
<evidence type="ECO:0000256" key="7">
    <source>
        <dbReference type="ARBA" id="ARBA00023211"/>
    </source>
</evidence>
<dbReference type="InterPro" id="IPR017850">
    <property type="entry name" value="Alkaline_phosphatase_core_sf"/>
</dbReference>
<comment type="function">
    <text evidence="2 9">Catalyzes the interconversion of 2-phosphoglycerate and 3-phosphoglycerate.</text>
</comment>
<evidence type="ECO:0000256" key="10">
    <source>
        <dbReference type="NCBIfam" id="TIGR01307"/>
    </source>
</evidence>
<dbReference type="PANTHER" id="PTHR31637:SF0">
    <property type="entry name" value="2,3-BISPHOSPHOGLYCERATE-INDEPENDENT PHOSPHOGLYCERATE MUTASE"/>
    <property type="match status" value="1"/>
</dbReference>
<evidence type="ECO:0000259" key="15">
    <source>
        <dbReference type="Pfam" id="PF06415"/>
    </source>
</evidence>
<feature type="binding site" evidence="9 12">
    <location>
        <position position="192"/>
    </location>
    <ligand>
        <name>substrate</name>
    </ligand>
</feature>
<dbReference type="GO" id="GO:0005737">
    <property type="term" value="C:cytoplasm"/>
    <property type="evidence" value="ECO:0007669"/>
    <property type="project" value="InterPro"/>
</dbReference>
<dbReference type="GO" id="GO:0030145">
    <property type="term" value="F:manganese ion binding"/>
    <property type="evidence" value="ECO:0007669"/>
    <property type="project" value="UniProtKB-UniRule"/>
</dbReference>
<evidence type="ECO:0000256" key="5">
    <source>
        <dbReference type="ARBA" id="ARBA00022723"/>
    </source>
</evidence>
<dbReference type="GO" id="GO:0006096">
    <property type="term" value="P:glycolytic process"/>
    <property type="evidence" value="ECO:0007669"/>
    <property type="project" value="UniProtKB-UniRule"/>
</dbReference>
<dbReference type="PIRSF" id="PIRSF001492">
    <property type="entry name" value="IPGAM"/>
    <property type="match status" value="1"/>
</dbReference>
<evidence type="ECO:0000256" key="9">
    <source>
        <dbReference type="HAMAP-Rule" id="MF_01038"/>
    </source>
</evidence>
<feature type="binding site" evidence="9 12">
    <location>
        <position position="126"/>
    </location>
    <ligand>
        <name>substrate</name>
    </ligand>
</feature>
<organism evidence="16 17">
    <name type="scientific">Candidatus Magasanikbacteria bacterium RIFOXYD1_FULL_40_23</name>
    <dbReference type="NCBI Taxonomy" id="1798705"/>
    <lineage>
        <taxon>Bacteria</taxon>
        <taxon>Candidatus Magasanikiibacteriota</taxon>
    </lineage>
</organism>
<dbReference type="InterPro" id="IPR005995">
    <property type="entry name" value="Pgm_bpd_ind"/>
</dbReference>
<feature type="binding site" evidence="9 13">
    <location>
        <position position="466"/>
    </location>
    <ligand>
        <name>Mn(2+)</name>
        <dbReference type="ChEBI" id="CHEBI:29035"/>
        <label>1</label>
    </ligand>
</feature>
<comment type="catalytic activity">
    <reaction evidence="1 9">
        <text>(2R)-2-phosphoglycerate = (2R)-3-phosphoglycerate</text>
        <dbReference type="Rhea" id="RHEA:15901"/>
        <dbReference type="ChEBI" id="CHEBI:58272"/>
        <dbReference type="ChEBI" id="CHEBI:58289"/>
        <dbReference type="EC" id="5.4.2.12"/>
    </reaction>
</comment>
<dbReference type="FunFam" id="3.40.1450.10:FF:000002">
    <property type="entry name" value="2,3-bisphosphoglycerate-independent phosphoglycerate mutase"/>
    <property type="match status" value="1"/>
</dbReference>
<dbReference type="GO" id="GO:0006007">
    <property type="term" value="P:glucose catabolic process"/>
    <property type="evidence" value="ECO:0007669"/>
    <property type="project" value="InterPro"/>
</dbReference>
<protein>
    <recommendedName>
        <fullName evidence="9 10">2,3-bisphosphoglycerate-independent phosphoglycerate mutase</fullName>
        <shortName evidence="9">BPG-independent PGAM</shortName>
        <shortName evidence="9">Phosphoglyceromutase</shortName>
        <shortName evidence="9">iPGM</shortName>
        <ecNumber evidence="9 10">5.4.2.12</ecNumber>
    </recommendedName>
</protein>
<proteinExistence type="inferred from homology"/>
<feature type="binding site" evidence="9 13">
    <location>
        <position position="64"/>
    </location>
    <ligand>
        <name>Mn(2+)</name>
        <dbReference type="ChEBI" id="CHEBI:29035"/>
        <label>2</label>
    </ligand>
</feature>
<dbReference type="Pfam" id="PF01676">
    <property type="entry name" value="Metalloenzyme"/>
    <property type="match status" value="1"/>
</dbReference>
<sequence length="516" mass="57469">MSKITTTLLVIVDGWGVGDPKDPNNPVTPETAPNYFSFLKKYPNSKLEASGESVGLFKGQEGNSEAGHLNLGAGRVVKQDALFISDSIKDGTFYKNPAFHEAFQHVRKNKSAVHLMGLLSNHSSAHSYPEHLYALLNLLNTENIKKVYLHLFTDGRDSGRYEAHRHFNILEKFFHGNEKVATIMGRYYAMDRNKNWERTKLAYEAMVLGKGEKFTSTAEVLRDSYNKGESDEFLLPCVITEKGKPVGTIKNNDAIIFFNLRSDRARQLTKAFVQPDFAKVNPGSFRRSKYLKNISFVGLTDFGPDLPNVVSAFPSRDVKNSLVQVLCPRKQMYIAESEKFAHITYFLNGGYAQHFCDENWIKIDSTNVKNYADNPEMSAEKLADYVIGAVESGQHEFIAVNFANMDMVGHTGNLHAAQKAVRVVDSAIARIMKVLIKNNGQGIITADHGNIEEIVKPISGEPDTEHSTNPVPFILINCPIKTPKKLPDGKLANVAPTILKMMGINKPVEMTAKSLI</sequence>
<feature type="binding site" evidence="9 13">
    <location>
        <position position="447"/>
    </location>
    <ligand>
        <name>Mn(2+)</name>
        <dbReference type="ChEBI" id="CHEBI:29035"/>
        <label>2</label>
    </ligand>
</feature>
<feature type="domain" description="Metalloenzyme" evidence="14">
    <location>
        <begin position="7"/>
        <end position="506"/>
    </location>
</feature>
<comment type="similarity">
    <text evidence="4 9">Belongs to the BPG-independent phosphoglycerate mutase family.</text>
</comment>
<dbReference type="UniPathway" id="UPA00109">
    <property type="reaction ID" value="UER00186"/>
</dbReference>
<feature type="active site" description="Phosphoserine intermediate" evidence="9 11">
    <location>
        <position position="64"/>
    </location>
</feature>
<evidence type="ECO:0000256" key="6">
    <source>
        <dbReference type="ARBA" id="ARBA00023152"/>
    </source>
</evidence>
<keyword evidence="5 9" id="KW-0479">Metal-binding</keyword>